<dbReference type="InterPro" id="IPR050274">
    <property type="entry name" value="Nuclear_hormone_rcpt_NR2"/>
</dbReference>
<dbReference type="PROSITE" id="PS51843">
    <property type="entry name" value="NR_LBD"/>
    <property type="match status" value="1"/>
</dbReference>
<gene>
    <name evidence="13" type="ORF">CDAUBV1_LOCUS12969</name>
</gene>
<dbReference type="CDD" id="cd06958">
    <property type="entry name" value="NR_DBD_COUP_TF"/>
    <property type="match status" value="1"/>
</dbReference>
<dbReference type="InterPro" id="IPR001723">
    <property type="entry name" value="Nuclear_hrmn_rcpt"/>
</dbReference>
<dbReference type="GO" id="GO:0043565">
    <property type="term" value="F:sequence-specific DNA binding"/>
    <property type="evidence" value="ECO:0007669"/>
    <property type="project" value="InterPro"/>
</dbReference>
<feature type="region of interest" description="Disordered" evidence="10">
    <location>
        <begin position="153"/>
        <end position="243"/>
    </location>
</feature>
<dbReference type="GO" id="GO:0003700">
    <property type="term" value="F:DNA-binding transcription factor activity"/>
    <property type="evidence" value="ECO:0007669"/>
    <property type="project" value="InterPro"/>
</dbReference>
<feature type="region of interest" description="Disordered" evidence="10">
    <location>
        <begin position="93"/>
        <end position="112"/>
    </location>
</feature>
<dbReference type="Proteomes" id="UP001497525">
    <property type="component" value="Unassembled WGS sequence"/>
</dbReference>
<organism evidence="13 14">
    <name type="scientific">Calicophoron daubneyi</name>
    <name type="common">Rumen fluke</name>
    <name type="synonym">Paramphistomum daubneyi</name>
    <dbReference type="NCBI Taxonomy" id="300641"/>
    <lineage>
        <taxon>Eukaryota</taxon>
        <taxon>Metazoa</taxon>
        <taxon>Spiralia</taxon>
        <taxon>Lophotrochozoa</taxon>
        <taxon>Platyhelminthes</taxon>
        <taxon>Trematoda</taxon>
        <taxon>Digenea</taxon>
        <taxon>Plagiorchiida</taxon>
        <taxon>Pronocephalata</taxon>
        <taxon>Paramphistomoidea</taxon>
        <taxon>Paramphistomidae</taxon>
        <taxon>Calicophoron</taxon>
    </lineage>
</organism>
<feature type="compositionally biased region" description="Basic and acidic residues" evidence="10">
    <location>
        <begin position="153"/>
        <end position="171"/>
    </location>
</feature>
<feature type="region of interest" description="Disordered" evidence="10">
    <location>
        <begin position="39"/>
        <end position="84"/>
    </location>
</feature>
<keyword evidence="4" id="KW-0862">Zinc</keyword>
<evidence type="ECO:0000313" key="13">
    <source>
        <dbReference type="EMBL" id="CAL5138385.1"/>
    </source>
</evidence>
<feature type="compositionally biased region" description="Polar residues" evidence="10">
    <location>
        <begin position="39"/>
        <end position="61"/>
    </location>
</feature>
<evidence type="ECO:0000256" key="6">
    <source>
        <dbReference type="ARBA" id="ARBA00023125"/>
    </source>
</evidence>
<dbReference type="InterPro" id="IPR035500">
    <property type="entry name" value="NHR-like_dom_sf"/>
</dbReference>
<evidence type="ECO:0000256" key="10">
    <source>
        <dbReference type="SAM" id="MobiDB-lite"/>
    </source>
</evidence>
<dbReference type="InterPro" id="IPR013088">
    <property type="entry name" value="Znf_NHR/GATA"/>
</dbReference>
<proteinExistence type="predicted"/>
<evidence type="ECO:0000259" key="11">
    <source>
        <dbReference type="PROSITE" id="PS51030"/>
    </source>
</evidence>
<evidence type="ECO:0000256" key="1">
    <source>
        <dbReference type="ARBA" id="ARBA00004123"/>
    </source>
</evidence>
<evidence type="ECO:0000259" key="12">
    <source>
        <dbReference type="PROSITE" id="PS51843"/>
    </source>
</evidence>
<evidence type="ECO:0000256" key="9">
    <source>
        <dbReference type="ARBA" id="ARBA00023242"/>
    </source>
</evidence>
<dbReference type="InterPro" id="IPR000536">
    <property type="entry name" value="Nucl_hrmn_rcpt_lig-bd"/>
</dbReference>
<dbReference type="Gene3D" id="3.30.50.10">
    <property type="entry name" value="Erythroid Transcription Factor GATA-1, subunit A"/>
    <property type="match status" value="1"/>
</dbReference>
<keyword evidence="9" id="KW-0539">Nucleus</keyword>
<comment type="subcellular location">
    <subcellularLocation>
        <location evidence="1">Nucleus</location>
    </subcellularLocation>
</comment>
<keyword evidence="2" id="KW-0479">Metal-binding</keyword>
<keyword evidence="8" id="KW-0675">Receptor</keyword>
<reference evidence="13" key="1">
    <citation type="submission" date="2024-06" db="EMBL/GenBank/DDBJ databases">
        <authorList>
            <person name="Liu X."/>
            <person name="Lenzi L."/>
            <person name="Haldenby T S."/>
            <person name="Uol C."/>
        </authorList>
    </citation>
    <scope>NUCLEOTIDE SEQUENCE</scope>
</reference>
<feature type="region of interest" description="Disordered" evidence="10">
    <location>
        <begin position="863"/>
        <end position="882"/>
    </location>
</feature>
<feature type="domain" description="Nuclear receptor" evidence="11">
    <location>
        <begin position="250"/>
        <end position="325"/>
    </location>
</feature>
<dbReference type="InterPro" id="IPR001628">
    <property type="entry name" value="Znf_hrmn_rcpt"/>
</dbReference>
<feature type="region of interest" description="Disordered" evidence="10">
    <location>
        <begin position="401"/>
        <end position="433"/>
    </location>
</feature>
<evidence type="ECO:0000256" key="5">
    <source>
        <dbReference type="ARBA" id="ARBA00023015"/>
    </source>
</evidence>
<dbReference type="GO" id="GO:0005634">
    <property type="term" value="C:nucleus"/>
    <property type="evidence" value="ECO:0007669"/>
    <property type="project" value="UniProtKB-SubCell"/>
</dbReference>
<feature type="compositionally biased region" description="Acidic residues" evidence="10">
    <location>
        <begin position="219"/>
        <end position="232"/>
    </location>
</feature>
<evidence type="ECO:0000256" key="7">
    <source>
        <dbReference type="ARBA" id="ARBA00023163"/>
    </source>
</evidence>
<dbReference type="Pfam" id="PF00104">
    <property type="entry name" value="Hormone_recep"/>
    <property type="match status" value="2"/>
</dbReference>
<dbReference type="Gene3D" id="1.10.565.10">
    <property type="entry name" value="Retinoid X Receptor"/>
    <property type="match status" value="1"/>
</dbReference>
<evidence type="ECO:0000256" key="8">
    <source>
        <dbReference type="ARBA" id="ARBA00023170"/>
    </source>
</evidence>
<dbReference type="SMART" id="SM00399">
    <property type="entry name" value="ZnF_C4"/>
    <property type="match status" value="1"/>
</dbReference>
<name>A0AAV2TNQ2_CALDB</name>
<evidence type="ECO:0000256" key="2">
    <source>
        <dbReference type="ARBA" id="ARBA00022723"/>
    </source>
</evidence>
<evidence type="ECO:0000256" key="3">
    <source>
        <dbReference type="ARBA" id="ARBA00022771"/>
    </source>
</evidence>
<dbReference type="PROSITE" id="PS00031">
    <property type="entry name" value="NUCLEAR_REC_DBD_1"/>
    <property type="match status" value="1"/>
</dbReference>
<dbReference type="AlphaFoldDB" id="A0AAV2TNQ2"/>
<dbReference type="SMART" id="SM00430">
    <property type="entry name" value="HOLI"/>
    <property type="match status" value="1"/>
</dbReference>
<dbReference type="PROSITE" id="PS51030">
    <property type="entry name" value="NUCLEAR_REC_DBD_2"/>
    <property type="match status" value="1"/>
</dbReference>
<dbReference type="FunFam" id="3.30.50.10:FF:000006">
    <property type="entry name" value="Nuclear receptor subfamily 5 group A member"/>
    <property type="match status" value="1"/>
</dbReference>
<feature type="compositionally biased region" description="Basic and acidic residues" evidence="10">
    <location>
        <begin position="495"/>
        <end position="511"/>
    </location>
</feature>
<keyword evidence="3" id="KW-0863">Zinc-finger</keyword>
<sequence>MTSQRSLPGFSLPTLFGPPPPDLLFPHLWDLDSGINSSYVRPDPTTNCNKNEAFSHGQQKNGNDKLCSSLPPKETQKKNSAIDLRLPWSPEFSRMSESRQRSSFSSDQKPLKLDPTTASAFEAYLAGNKRALAAYNEGNLDFAKLRKLSVESHECTTDRSRMANLEKRESNLECSSRSSHTSWSLSQPVSADSGEMKNLSSAPSHGAPESLSRHLRISDEEDDDDYEQEDEDHDKGDTEDAEVNSKLGQNVECVVCGDKSSGKHYGQHTCEGCKSFFKRSVRRKLTYTCRGNRQCPIDVHHRNQCQYCRFQKCVKAGMRKEAVQQGRLPPYPAMYSPFFGHPGFMNGGIPFGNVGLMGTTYYAHFISMLLRAEPLSHRGCSVTVSSLKRAGSKWFKYAQPHDRIQDKDHPNEGGKGRTGSLQGDQHTREQTDHQTEMPIRVLLTIVEWARNIPLFSDLQLSDQLSLLLSAWPELFMLNLAQSNYVLSSGNLLRSDSSRQDERSVGSVEPHRRSQSAEGIDRSIPFKPRLANDKQFSSSQIDSKTNYSARSNFDDQLGNKQTANDHVESFEDHLERIRLLQLDLAEFACLKAIVLFNSESPGLVDPVTVDCIQEKVQSALEEYDRYQYGQHQPFRFGRLLLRLPRLKQITADWLQQIFFAHLDEQNPVESLLREILLRGPAPATAPLISSHFDLLNVKSPMCSSDSFCSSLNFNLAKYCQQSGILKLHQAKIIEGARNTTQCSHSQKDDKSGVPLPEVSDGSWAAVQNALLYSSSHRRTASDLESFMAFPRTVRNNTDSVCGIHSEERITLPTNPVTHCPQSFSAALGRQSYSRTSYPPKNLPCSSSVSSQTSLMHSPIRRLYPIPENDINQPKKPKDNISGLHQSSAPFEARTHCDVPAYPLPPASQITPQEFYEHLQLKPVEFTEGECVNPFYQIPLNFGDLVPNPTTLQLYYTVMRQQFSMLKNEACTPVIPGTRTSQIHRCRESDTNLPNSPSSADRIFRS</sequence>
<dbReference type="PRINTS" id="PR00398">
    <property type="entry name" value="STRDHORMONER"/>
</dbReference>
<accession>A0AAV2TNQ2</accession>
<dbReference type="PRINTS" id="PR00047">
    <property type="entry name" value="STROIDFINGER"/>
</dbReference>
<feature type="compositionally biased region" description="Low complexity" evidence="10">
    <location>
        <begin position="175"/>
        <end position="186"/>
    </location>
</feature>
<keyword evidence="5" id="KW-0805">Transcription regulation</keyword>
<dbReference type="Pfam" id="PF00105">
    <property type="entry name" value="zf-C4"/>
    <property type="match status" value="1"/>
</dbReference>
<feature type="region of interest" description="Disordered" evidence="10">
    <location>
        <begin position="495"/>
        <end position="523"/>
    </location>
</feature>
<keyword evidence="7" id="KW-0804">Transcription</keyword>
<protein>
    <submittedName>
        <fullName evidence="13">Uncharacterized protein</fullName>
    </submittedName>
</protein>
<feature type="compositionally biased region" description="Basic and acidic residues" evidence="10">
    <location>
        <begin position="401"/>
        <end position="415"/>
    </location>
</feature>
<feature type="domain" description="NR LBD" evidence="12">
    <location>
        <begin position="361"/>
        <end position="678"/>
    </location>
</feature>
<comment type="caution">
    <text evidence="13">The sequence shown here is derived from an EMBL/GenBank/DDBJ whole genome shotgun (WGS) entry which is preliminary data.</text>
</comment>
<evidence type="ECO:0000256" key="4">
    <source>
        <dbReference type="ARBA" id="ARBA00022833"/>
    </source>
</evidence>
<dbReference type="SUPFAM" id="SSF48508">
    <property type="entry name" value="Nuclear receptor ligand-binding domain"/>
    <property type="match status" value="1"/>
</dbReference>
<dbReference type="PANTHER" id="PTHR24083">
    <property type="entry name" value="NUCLEAR HORMONE RECEPTOR"/>
    <property type="match status" value="1"/>
</dbReference>
<dbReference type="GO" id="GO:0008270">
    <property type="term" value="F:zinc ion binding"/>
    <property type="evidence" value="ECO:0007669"/>
    <property type="project" value="UniProtKB-KW"/>
</dbReference>
<feature type="region of interest" description="Disordered" evidence="10">
    <location>
        <begin position="985"/>
        <end position="1004"/>
    </location>
</feature>
<keyword evidence="6" id="KW-0238">DNA-binding</keyword>
<evidence type="ECO:0000313" key="14">
    <source>
        <dbReference type="Proteomes" id="UP001497525"/>
    </source>
</evidence>
<dbReference type="EMBL" id="CAXLJL010000489">
    <property type="protein sequence ID" value="CAL5138385.1"/>
    <property type="molecule type" value="Genomic_DNA"/>
</dbReference>